<gene>
    <name evidence="3" type="ORF">JCGZ_00201</name>
</gene>
<sequence length="68" mass="7763">MHRQFAQRSRVRKLQYIAELERNVQALQAEAIAELTNSRDLDSQFANLSLKQKDANPGRDPVTGPLRT</sequence>
<dbReference type="InterPro" id="IPR044759">
    <property type="entry name" value="bZIP_RF2"/>
</dbReference>
<dbReference type="GO" id="GO:0003700">
    <property type="term" value="F:DNA-binding transcription factor activity"/>
    <property type="evidence" value="ECO:0007669"/>
    <property type="project" value="InterPro"/>
</dbReference>
<dbReference type="InterPro" id="IPR046347">
    <property type="entry name" value="bZIP_sf"/>
</dbReference>
<dbReference type="SUPFAM" id="SSF57959">
    <property type="entry name" value="Leucine zipper domain"/>
    <property type="match status" value="1"/>
</dbReference>
<name>A0A067LE86_JATCU</name>
<feature type="region of interest" description="Disordered" evidence="2">
    <location>
        <begin position="47"/>
        <end position="68"/>
    </location>
</feature>
<protein>
    <recommendedName>
        <fullName evidence="5">BZIP domain-containing protein</fullName>
    </recommendedName>
</protein>
<dbReference type="Gene3D" id="1.20.5.170">
    <property type="match status" value="1"/>
</dbReference>
<accession>A0A067LE86</accession>
<dbReference type="STRING" id="180498.A0A067LE86"/>
<dbReference type="PANTHER" id="PTHR46835">
    <property type="entry name" value="BASIC-LEUCINE ZIPPER (BZIP) TRANSCRIPTION FACTOR FAMILY PROTEIN-RELATED"/>
    <property type="match status" value="1"/>
</dbReference>
<proteinExistence type="predicted"/>
<keyword evidence="1" id="KW-0175">Coiled coil</keyword>
<dbReference type="InterPro" id="IPR044797">
    <property type="entry name" value="At4g06598-like"/>
</dbReference>
<evidence type="ECO:0000256" key="2">
    <source>
        <dbReference type="SAM" id="MobiDB-lite"/>
    </source>
</evidence>
<dbReference type="PANTHER" id="PTHR46835:SF3">
    <property type="entry name" value="BASIC-LEUCINE ZIPPER (BZIP) TRANSCRIPTION FACTOR FAMILY PROTEIN"/>
    <property type="match status" value="1"/>
</dbReference>
<evidence type="ECO:0000313" key="4">
    <source>
        <dbReference type="Proteomes" id="UP000027138"/>
    </source>
</evidence>
<evidence type="ECO:0008006" key="5">
    <source>
        <dbReference type="Google" id="ProtNLM"/>
    </source>
</evidence>
<dbReference type="AlphaFoldDB" id="A0A067LE86"/>
<dbReference type="OrthoDB" id="1878267at2759"/>
<dbReference type="EMBL" id="KK914298">
    <property type="protein sequence ID" value="KDP42404.1"/>
    <property type="molecule type" value="Genomic_DNA"/>
</dbReference>
<evidence type="ECO:0000256" key="1">
    <source>
        <dbReference type="SAM" id="Coils"/>
    </source>
</evidence>
<keyword evidence="4" id="KW-1185">Reference proteome</keyword>
<dbReference type="GO" id="GO:0005634">
    <property type="term" value="C:nucleus"/>
    <property type="evidence" value="ECO:0007669"/>
    <property type="project" value="UniProtKB-ARBA"/>
</dbReference>
<organism evidence="3 4">
    <name type="scientific">Jatropha curcas</name>
    <name type="common">Barbados nut</name>
    <dbReference type="NCBI Taxonomy" id="180498"/>
    <lineage>
        <taxon>Eukaryota</taxon>
        <taxon>Viridiplantae</taxon>
        <taxon>Streptophyta</taxon>
        <taxon>Embryophyta</taxon>
        <taxon>Tracheophyta</taxon>
        <taxon>Spermatophyta</taxon>
        <taxon>Magnoliopsida</taxon>
        <taxon>eudicotyledons</taxon>
        <taxon>Gunneridae</taxon>
        <taxon>Pentapetalae</taxon>
        <taxon>rosids</taxon>
        <taxon>fabids</taxon>
        <taxon>Malpighiales</taxon>
        <taxon>Euphorbiaceae</taxon>
        <taxon>Crotonoideae</taxon>
        <taxon>Jatropheae</taxon>
        <taxon>Jatropha</taxon>
    </lineage>
</organism>
<reference evidence="3 4" key="1">
    <citation type="journal article" date="2014" name="PLoS ONE">
        <title>Global Analysis of Gene Expression Profiles in Physic Nut (Jatropha curcas L.) Seedlings Exposed to Salt Stress.</title>
        <authorList>
            <person name="Zhang L."/>
            <person name="Zhang C."/>
            <person name="Wu P."/>
            <person name="Chen Y."/>
            <person name="Li M."/>
            <person name="Jiang H."/>
            <person name="Wu G."/>
        </authorList>
    </citation>
    <scope>NUCLEOTIDE SEQUENCE [LARGE SCALE GENOMIC DNA]</scope>
    <source>
        <strain evidence="4">cv. GZQX0401</strain>
        <tissue evidence="3">Young leaves</tissue>
    </source>
</reference>
<feature type="coiled-coil region" evidence="1">
    <location>
        <begin position="10"/>
        <end position="37"/>
    </location>
</feature>
<dbReference type="CDD" id="cd14703">
    <property type="entry name" value="bZIP_plant_RF2"/>
    <property type="match status" value="1"/>
</dbReference>
<evidence type="ECO:0000313" key="3">
    <source>
        <dbReference type="EMBL" id="KDP42404.1"/>
    </source>
</evidence>
<dbReference type="Proteomes" id="UP000027138">
    <property type="component" value="Unassembled WGS sequence"/>
</dbReference>